<dbReference type="Gene3D" id="3.20.20.370">
    <property type="entry name" value="Glycoside hydrolase/deacetylase"/>
    <property type="match status" value="1"/>
</dbReference>
<gene>
    <name evidence="2" type="ORF">SAMN04489762_1250</name>
</gene>
<accession>A0AAX2EDV5</accession>
<dbReference type="InterPro" id="IPR011330">
    <property type="entry name" value="Glyco_hydro/deAcase_b/a-brl"/>
</dbReference>
<dbReference type="PANTHER" id="PTHR10587">
    <property type="entry name" value="GLYCOSYL TRANSFERASE-RELATED"/>
    <property type="match status" value="1"/>
</dbReference>
<reference evidence="2 3" key="1">
    <citation type="submission" date="2016-10" db="EMBL/GenBank/DDBJ databases">
        <authorList>
            <person name="Varghese N."/>
            <person name="Submissions S."/>
        </authorList>
    </citation>
    <scope>NUCLEOTIDE SEQUENCE [LARGE SCALE GENOMIC DNA]</scope>
    <source>
        <strain evidence="2 3">DSM 21619</strain>
    </source>
</reference>
<dbReference type="CDD" id="cd10917">
    <property type="entry name" value="CE4_NodB_like_6s_7s"/>
    <property type="match status" value="1"/>
</dbReference>
<organism evidence="2 3">
    <name type="scientific">Terribacillus saccharophilus</name>
    <dbReference type="NCBI Taxonomy" id="361277"/>
    <lineage>
        <taxon>Bacteria</taxon>
        <taxon>Bacillati</taxon>
        <taxon>Bacillota</taxon>
        <taxon>Bacilli</taxon>
        <taxon>Bacillales</taxon>
        <taxon>Bacillaceae</taxon>
        <taxon>Terribacillus</taxon>
    </lineage>
</organism>
<dbReference type="InterPro" id="IPR002509">
    <property type="entry name" value="NODB_dom"/>
</dbReference>
<sequence length="242" mass="27515">MKLAYLSKSVIMSITVVILLGFQHGQLNKEEYEKSGEITWEVQTKKKVIALTFDDGPNGTYTNQVLDVLKENNAKATFFVIGENVKRDSRTLIRTHTEGHEIGNHTFTHTKLQNIDLISVEKEIKQTDDIVMKYIAQKPLYFRPVGGYYNEEIVKAAVDTNHKIILWSQDTRDWNHESADHIYKQVMDNIHPGDIILLHDGGGDRTETVQAIKRLIPALKKKGYALLTISELKNLANDKSPS</sequence>
<dbReference type="GO" id="GO:0016810">
    <property type="term" value="F:hydrolase activity, acting on carbon-nitrogen (but not peptide) bonds"/>
    <property type="evidence" value="ECO:0007669"/>
    <property type="project" value="InterPro"/>
</dbReference>
<dbReference type="PROSITE" id="PS51677">
    <property type="entry name" value="NODB"/>
    <property type="match status" value="1"/>
</dbReference>
<dbReference type="GO" id="GO:0005975">
    <property type="term" value="P:carbohydrate metabolic process"/>
    <property type="evidence" value="ECO:0007669"/>
    <property type="project" value="InterPro"/>
</dbReference>
<dbReference type="EMBL" id="FOCD01000001">
    <property type="protein sequence ID" value="SEM86871.1"/>
    <property type="molecule type" value="Genomic_DNA"/>
</dbReference>
<dbReference type="InterPro" id="IPR050248">
    <property type="entry name" value="Polysacc_deacetylase_ArnD"/>
</dbReference>
<dbReference type="Proteomes" id="UP000199735">
    <property type="component" value="Unassembled WGS sequence"/>
</dbReference>
<evidence type="ECO:0000313" key="3">
    <source>
        <dbReference type="Proteomes" id="UP000199735"/>
    </source>
</evidence>
<dbReference type="RefSeq" id="WP_093880073.1">
    <property type="nucleotide sequence ID" value="NZ_FOCD01000001.1"/>
</dbReference>
<name>A0AAX2EDV5_9BACI</name>
<dbReference type="Pfam" id="PF01522">
    <property type="entry name" value="Polysacc_deac_1"/>
    <property type="match status" value="1"/>
</dbReference>
<dbReference type="AlphaFoldDB" id="A0AAX2EDV5"/>
<evidence type="ECO:0000313" key="2">
    <source>
        <dbReference type="EMBL" id="SEM86871.1"/>
    </source>
</evidence>
<evidence type="ECO:0000259" key="1">
    <source>
        <dbReference type="PROSITE" id="PS51677"/>
    </source>
</evidence>
<feature type="domain" description="NodB homology" evidence="1">
    <location>
        <begin position="47"/>
        <end position="227"/>
    </location>
</feature>
<dbReference type="SUPFAM" id="SSF88713">
    <property type="entry name" value="Glycoside hydrolase/deacetylase"/>
    <property type="match status" value="1"/>
</dbReference>
<proteinExistence type="predicted"/>
<protein>
    <submittedName>
        <fullName evidence="2">Polysaccharide deacetylase family sporulation protein PdaB</fullName>
    </submittedName>
</protein>
<comment type="caution">
    <text evidence="2">The sequence shown here is derived from an EMBL/GenBank/DDBJ whole genome shotgun (WGS) entry which is preliminary data.</text>
</comment>